<evidence type="ECO:0000313" key="1">
    <source>
        <dbReference type="EMBL" id="MED6245910.1"/>
    </source>
</evidence>
<gene>
    <name evidence="1" type="ORF">ATANTOWER_010010</name>
</gene>
<protein>
    <submittedName>
        <fullName evidence="1">Uncharacterized protein</fullName>
    </submittedName>
</protein>
<dbReference type="Proteomes" id="UP001345963">
    <property type="component" value="Unassembled WGS sequence"/>
</dbReference>
<sequence length="112" mass="13079">MRYGPDAFFSRLWGKSTSIRAASGNLRRKVKPHLSYYILFMNECWSHEQQNQYLTLLHTISMIIVIFGFKLKSDVCLPARRHSRVVPLLSDSRLKPAWKEAAMLEHSIFVQL</sequence>
<accession>A0ABU7B8E5</accession>
<comment type="caution">
    <text evidence="1">The sequence shown here is derived from an EMBL/GenBank/DDBJ whole genome shotgun (WGS) entry which is preliminary data.</text>
</comment>
<dbReference type="EMBL" id="JAHUTI010041583">
    <property type="protein sequence ID" value="MED6245910.1"/>
    <property type="molecule type" value="Genomic_DNA"/>
</dbReference>
<evidence type="ECO:0000313" key="2">
    <source>
        <dbReference type="Proteomes" id="UP001345963"/>
    </source>
</evidence>
<proteinExistence type="predicted"/>
<keyword evidence="2" id="KW-1185">Reference proteome</keyword>
<organism evidence="1 2">
    <name type="scientific">Ataeniobius toweri</name>
    <dbReference type="NCBI Taxonomy" id="208326"/>
    <lineage>
        <taxon>Eukaryota</taxon>
        <taxon>Metazoa</taxon>
        <taxon>Chordata</taxon>
        <taxon>Craniata</taxon>
        <taxon>Vertebrata</taxon>
        <taxon>Euteleostomi</taxon>
        <taxon>Actinopterygii</taxon>
        <taxon>Neopterygii</taxon>
        <taxon>Teleostei</taxon>
        <taxon>Neoteleostei</taxon>
        <taxon>Acanthomorphata</taxon>
        <taxon>Ovalentaria</taxon>
        <taxon>Atherinomorphae</taxon>
        <taxon>Cyprinodontiformes</taxon>
        <taxon>Goodeidae</taxon>
        <taxon>Ataeniobius</taxon>
    </lineage>
</organism>
<name>A0ABU7B8E5_9TELE</name>
<reference evidence="1 2" key="1">
    <citation type="submission" date="2021-07" db="EMBL/GenBank/DDBJ databases">
        <authorList>
            <person name="Palmer J.M."/>
        </authorList>
    </citation>
    <scope>NUCLEOTIDE SEQUENCE [LARGE SCALE GENOMIC DNA]</scope>
    <source>
        <strain evidence="1 2">AT_MEX2019</strain>
        <tissue evidence="1">Muscle</tissue>
    </source>
</reference>